<dbReference type="RefSeq" id="WP_010189607.1">
    <property type="nucleotide sequence ID" value="NZ_AHJG01000010.1"/>
</dbReference>
<dbReference type="PATRIC" id="fig|859192.6.peg.135"/>
<keyword evidence="1" id="KW-0175">Coiled coil</keyword>
<evidence type="ECO:0000313" key="4">
    <source>
        <dbReference type="Proteomes" id="UP000014065"/>
    </source>
</evidence>
<feature type="transmembrane region" description="Helical" evidence="2">
    <location>
        <begin position="7"/>
        <end position="27"/>
    </location>
</feature>
<reference evidence="3 4" key="1">
    <citation type="journal article" date="2012" name="J. Bacteriol.">
        <title>Genome Sequence of "Candidatus Nitrosoarchaeum limnia" BG20, a Low-Salinity Ammonia-Oxidizing Archaeon from the San Francisco Bay Estuary.</title>
        <authorList>
            <person name="Mosier A.C."/>
            <person name="Allen E.E."/>
            <person name="Kim M."/>
            <person name="Ferriera S."/>
            <person name="Francis C.A."/>
        </authorList>
    </citation>
    <scope>NUCLEOTIDE SEQUENCE [LARGE SCALE GENOMIC DNA]</scope>
    <source>
        <strain evidence="3 4">BG20</strain>
    </source>
</reference>
<evidence type="ECO:0000256" key="1">
    <source>
        <dbReference type="SAM" id="Coils"/>
    </source>
</evidence>
<evidence type="ECO:0000256" key="2">
    <source>
        <dbReference type="SAM" id="Phobius"/>
    </source>
</evidence>
<dbReference type="Proteomes" id="UP000014065">
    <property type="component" value="Unassembled WGS sequence"/>
</dbReference>
<keyword evidence="2" id="KW-1133">Transmembrane helix</keyword>
<gene>
    <name evidence="3" type="ORF">BG20_I0084</name>
</gene>
<dbReference type="AlphaFoldDB" id="S2EBM8"/>
<feature type="transmembrane region" description="Helical" evidence="2">
    <location>
        <begin position="33"/>
        <end position="54"/>
    </location>
</feature>
<comment type="caution">
    <text evidence="3">The sequence shown here is derived from an EMBL/GenBank/DDBJ whole genome shotgun (WGS) entry which is preliminary data.</text>
</comment>
<keyword evidence="2" id="KW-0472">Membrane</keyword>
<proteinExistence type="predicted"/>
<evidence type="ECO:0000313" key="3">
    <source>
        <dbReference type="EMBL" id="EPA06756.1"/>
    </source>
</evidence>
<organism evidence="3 4">
    <name type="scientific">Candidatus Nitrosarchaeum limnium BG20</name>
    <dbReference type="NCBI Taxonomy" id="859192"/>
    <lineage>
        <taxon>Archaea</taxon>
        <taxon>Nitrososphaerota</taxon>
        <taxon>Nitrososphaeria</taxon>
        <taxon>Nitrosopumilales</taxon>
        <taxon>Nitrosopumilaceae</taxon>
        <taxon>Nitrosarchaeum</taxon>
    </lineage>
</organism>
<dbReference type="OrthoDB" id="9921at2157"/>
<feature type="coiled-coil region" evidence="1">
    <location>
        <begin position="95"/>
        <end position="159"/>
    </location>
</feature>
<keyword evidence="4" id="KW-1185">Reference proteome</keyword>
<accession>S2EBM8</accession>
<dbReference type="Gene3D" id="1.20.5.340">
    <property type="match status" value="1"/>
</dbReference>
<name>S2EBM8_9ARCH</name>
<protein>
    <submittedName>
        <fullName evidence="3">Uncharacterized protein</fullName>
    </submittedName>
</protein>
<keyword evidence="2" id="KW-0812">Transmembrane</keyword>
<sequence>MGYLGNHLATVVTGVFAAVLTGLWPYFVDFAPILNFVFLMAVPITWFLTFTCWISQKSTDYMHKHETHMSHNEKKSLSNAQTTQIYASGENQVSLTEIKAAQNELSGELSKLKESVKLKDSEIERLNQEISNLQTLVQIESLKTELANLKMLASERKSKNK</sequence>
<dbReference type="EMBL" id="AHJG01000010">
    <property type="protein sequence ID" value="EPA06756.1"/>
    <property type="molecule type" value="Genomic_DNA"/>
</dbReference>